<dbReference type="InterPro" id="IPR008964">
    <property type="entry name" value="Invasin/intimin_cell_adhesion"/>
</dbReference>
<sequence length="1061" mass="118226">MAYGSVNIPGVSASELETVRTLAQDAKELAESASEAITDLTNTINVVPSPSGTLTFTGNQQSPTWLNYDESKLTLGGTTQATDAGTYEATFTPKSGFKWSDDTETAKTVQWTINRASIATPTPSGSLTYTGSPQSPTWTDYDTGKMSISGTNSATNAGTYGAIFTPGSNYKWADGTTTAKTVNWTIGKAAGSLSLNPTNMTLNNTTKTGTITVTRAGDGAISAISGSSGIATVSVSGNKITVTGKTSGTATITVKVAAGTNHTAPADKTCRVEVNFVNIYGASWDGTSTTKWTRTDKAAGFIDPVPYVAGAGSYSSPFDNLQPWAGMTKTTRSGNSMVVIPKFWYKLTKSGSSIKIQIADQATAGFSVSPAHMDRGDGHGERNVVYVGRYHCASDYKSKTGVTPKNNITRSAARSGIHALGANFWQMDFAMRFTIWLLYIVEFADWNSQAKIGYGCGNNSGVQNMGASDSMPYHTGTMQNSRTTYGVGVQYRNIEGLWDNVYDWMDGCYYNGNGLNLILNPNNFSDSSGGTSVGTPSSGYPSAFNVATAGGFPMFYPTAASGSDSTYSCDYWGFSTSNPCLYVGGNYNQNTNHGLFYVNYNSTSNANDNIGCRTLLCVLLTILYHGTGSRAPLGEDKQFRERVSTLRKERWKARKAKRRKYVPVKRAKNLFEPLISDENLSLAIDEVNRTHHWRTHHRPNRCTAWVEETKSERIEELRRIIIEGFEPKPPHVTQRWDVSARKWRTVSEPAQWPDQYVHHALIQILQPVFMRGMDHYCCGSIRGRGPHHARAAIEGWMRKDPKGTRYELCGDIYHFYDSLEADVVMDRMRHLIKDHRVLDLIWRIVKDGILIGSYTSQWFANTVLQPLDMMIRESGLSDHNVRYMDNLTIFGSNKRKLKKLRVLIEKWLVAHKLRLKDDWQIFPVARTNPKMPLDPPRNGFKRQKSRLPDAVGYRYGRGFTIPRKHNLLRIKRAIAKYRKRKRKGKRILAGAAASLISRLGQLKHCNNFNLYRYLYKGEHIVRELKKIIRNQKRKEELTWNMYLERRKTLRSLKSKATPILT</sequence>
<name>A0A8S5L8F2_9CAUD</name>
<dbReference type="PANTHER" id="PTHR34047">
    <property type="entry name" value="NUCLEAR INTRON MATURASE 1, MITOCHONDRIAL-RELATED"/>
    <property type="match status" value="1"/>
</dbReference>
<dbReference type="Gene3D" id="2.60.40.1080">
    <property type="match status" value="1"/>
</dbReference>
<organism evidence="2">
    <name type="scientific">Siphoviridae sp. ctjfQ5</name>
    <dbReference type="NCBI Taxonomy" id="2823594"/>
    <lineage>
        <taxon>Viruses</taxon>
        <taxon>Duplodnaviria</taxon>
        <taxon>Heunggongvirae</taxon>
        <taxon>Uroviricota</taxon>
        <taxon>Caudoviricetes</taxon>
    </lineage>
</organism>
<dbReference type="EMBL" id="BK014655">
    <property type="protein sequence ID" value="DAD66188.1"/>
    <property type="molecule type" value="Genomic_DNA"/>
</dbReference>
<evidence type="ECO:0000259" key="1">
    <source>
        <dbReference type="Pfam" id="PF00078"/>
    </source>
</evidence>
<dbReference type="InterPro" id="IPR051083">
    <property type="entry name" value="GrpII_Intron_Splice-Mob/Def"/>
</dbReference>
<evidence type="ECO:0000313" key="2">
    <source>
        <dbReference type="EMBL" id="DAD66188.1"/>
    </source>
</evidence>
<dbReference type="Pfam" id="PF00078">
    <property type="entry name" value="RVT_1"/>
    <property type="match status" value="1"/>
</dbReference>
<accession>A0A8S5L8F2</accession>
<feature type="domain" description="Reverse transcriptase" evidence="1">
    <location>
        <begin position="741"/>
        <end position="917"/>
    </location>
</feature>
<dbReference type="SUPFAM" id="SSF49373">
    <property type="entry name" value="Invasin/intimin cell-adhesion fragments"/>
    <property type="match status" value="1"/>
</dbReference>
<reference evidence="2" key="1">
    <citation type="journal article" date="2021" name="Proc. Natl. Acad. Sci. U.S.A.">
        <title>A Catalog of Tens of Thousands of Viruses from Human Metagenomes Reveals Hidden Associations with Chronic Diseases.</title>
        <authorList>
            <person name="Tisza M.J."/>
            <person name="Buck C.B."/>
        </authorList>
    </citation>
    <scope>NUCLEOTIDE SEQUENCE</scope>
    <source>
        <strain evidence="2">CtjfQ5</strain>
    </source>
</reference>
<dbReference type="PANTHER" id="PTHR34047:SF8">
    <property type="entry name" value="PROTEIN YKFC"/>
    <property type="match status" value="1"/>
</dbReference>
<protein>
    <submittedName>
        <fullName evidence="2">Tail collar fiber protein</fullName>
    </submittedName>
</protein>
<dbReference type="InterPro" id="IPR000477">
    <property type="entry name" value="RT_dom"/>
</dbReference>
<proteinExistence type="predicted"/>